<evidence type="ECO:0000313" key="2">
    <source>
        <dbReference type="Proteomes" id="UP001150907"/>
    </source>
</evidence>
<accession>A0A9W8BMW8</accession>
<name>A0A9W8BMW8_9FUNG</name>
<dbReference type="OrthoDB" id="5579563at2759"/>
<evidence type="ECO:0000313" key="1">
    <source>
        <dbReference type="EMBL" id="KAJ2007057.1"/>
    </source>
</evidence>
<proteinExistence type="predicted"/>
<protein>
    <submittedName>
        <fullName evidence="1">Uncharacterized protein</fullName>
    </submittedName>
</protein>
<gene>
    <name evidence="1" type="ORF">H4R26_001003</name>
</gene>
<organism evidence="1 2">
    <name type="scientific">Coemansia thaxteri</name>
    <dbReference type="NCBI Taxonomy" id="2663907"/>
    <lineage>
        <taxon>Eukaryota</taxon>
        <taxon>Fungi</taxon>
        <taxon>Fungi incertae sedis</taxon>
        <taxon>Zoopagomycota</taxon>
        <taxon>Kickxellomycotina</taxon>
        <taxon>Kickxellomycetes</taxon>
        <taxon>Kickxellales</taxon>
        <taxon>Kickxellaceae</taxon>
        <taxon>Coemansia</taxon>
    </lineage>
</organism>
<comment type="caution">
    <text evidence="1">The sequence shown here is derived from an EMBL/GenBank/DDBJ whole genome shotgun (WGS) entry which is preliminary data.</text>
</comment>
<dbReference type="Proteomes" id="UP001150907">
    <property type="component" value="Unassembled WGS sequence"/>
</dbReference>
<sequence>DKHFELHSQWRQPVKFSYLSRSAVMAWMWRTSPRYNWRIPNFKELDGLWQLPRPPVLYFVFGRDAHTLQSNYVVDDNTICEFCDKDVDIDMAGLAAIAQSKTGCNPHFFVINRGCKYWAVNTTDPAVSYTFGPSNKTRVISRLVDGSATMQMLINEELPLVDVGSRSSQNPGFKLWDYRGDEIVEGERFALQVINEQEEQDYSEDDQASSNMYGNKYWIEYLDAHEMNGDIFPIYAAGDHGAVFGLAVVDGVTHLTLNGEFLHIDDSESGPGIFVRPSVPPEHIRLKIAYADDGNIILRHCASNNAVVVEWIKGSYGELEFALPSDDPNIADHAKLRVVKV</sequence>
<feature type="non-terminal residue" evidence="1">
    <location>
        <position position="1"/>
    </location>
</feature>
<reference evidence="1" key="1">
    <citation type="submission" date="2022-07" db="EMBL/GenBank/DDBJ databases">
        <title>Phylogenomic reconstructions and comparative analyses of Kickxellomycotina fungi.</title>
        <authorList>
            <person name="Reynolds N.K."/>
            <person name="Stajich J.E."/>
            <person name="Barry K."/>
            <person name="Grigoriev I.V."/>
            <person name="Crous P."/>
            <person name="Smith M.E."/>
        </authorList>
    </citation>
    <scope>NUCLEOTIDE SEQUENCE</scope>
    <source>
        <strain evidence="1">IMI 214461</strain>
    </source>
</reference>
<dbReference type="AlphaFoldDB" id="A0A9W8BMW8"/>
<keyword evidence="2" id="KW-1185">Reference proteome</keyword>
<dbReference type="EMBL" id="JANBQF010000038">
    <property type="protein sequence ID" value="KAJ2007057.1"/>
    <property type="molecule type" value="Genomic_DNA"/>
</dbReference>